<evidence type="ECO:0000256" key="5">
    <source>
        <dbReference type="ARBA" id="ARBA00022692"/>
    </source>
</evidence>
<proteinExistence type="inferred from homology"/>
<evidence type="ECO:0000256" key="3">
    <source>
        <dbReference type="ARBA" id="ARBA00022448"/>
    </source>
</evidence>
<dbReference type="EMBL" id="JBBMFS010000003">
    <property type="protein sequence ID" value="MEQ2554287.1"/>
    <property type="molecule type" value="Genomic_DNA"/>
</dbReference>
<feature type="transmembrane region" description="Helical" evidence="8">
    <location>
        <begin position="158"/>
        <end position="177"/>
    </location>
</feature>
<evidence type="ECO:0000313" key="9">
    <source>
        <dbReference type="EMBL" id="MEQ2554287.1"/>
    </source>
</evidence>
<sequence length="307" mass="33518">MAAVVTEKIIEMFLILLGGVIVYKAGLIDDKTVPKLSNLLLMFISPLLIFQSYQMEFEMRLFYGLLWTLAASAVTFAVTIVLSELLFRKKGERTPVEKIAVIYSNSGFIGLPLINGIIGSEGIFYMTAYLTVFNLLLWTHGVLVMGSAGSFKEMCKNLLTPTIIAIFAGVVCFVTQLRLPDVFANPIQMIGNMNTPLAMIIAGANLAQGNLLKSLQNKRLYLICSVKLILYPFVGLAALWLLHLEFHIAFTVFIGMACPAGASAIMFAERYGKDAKYASEIFVVTTVLSAVSIPVLSVLAIRLLGAA</sequence>
<dbReference type="Pfam" id="PF03547">
    <property type="entry name" value="Mem_trans"/>
    <property type="match status" value="2"/>
</dbReference>
<feature type="transmembrane region" description="Helical" evidence="8">
    <location>
        <begin position="36"/>
        <end position="53"/>
    </location>
</feature>
<evidence type="ECO:0000256" key="8">
    <source>
        <dbReference type="SAM" id="Phobius"/>
    </source>
</evidence>
<evidence type="ECO:0000256" key="6">
    <source>
        <dbReference type="ARBA" id="ARBA00022989"/>
    </source>
</evidence>
<accession>A0ABV1H565</accession>
<evidence type="ECO:0000256" key="7">
    <source>
        <dbReference type="ARBA" id="ARBA00023136"/>
    </source>
</evidence>
<organism evidence="9 10">
    <name type="scientific">Lachnospira intestinalis</name>
    <dbReference type="NCBI Taxonomy" id="3133158"/>
    <lineage>
        <taxon>Bacteria</taxon>
        <taxon>Bacillati</taxon>
        <taxon>Bacillota</taxon>
        <taxon>Clostridia</taxon>
        <taxon>Lachnospirales</taxon>
        <taxon>Lachnospiraceae</taxon>
        <taxon>Lachnospira</taxon>
    </lineage>
</organism>
<name>A0ABV1H565_9FIRM</name>
<reference evidence="9" key="1">
    <citation type="submission" date="2024-03" db="EMBL/GenBank/DDBJ databases">
        <title>Human intestinal bacterial collection.</title>
        <authorList>
            <person name="Pauvert C."/>
            <person name="Hitch T.C.A."/>
            <person name="Clavel T."/>
        </authorList>
    </citation>
    <scope>NUCLEOTIDE SEQUENCE [LARGE SCALE GENOMIC DNA]</scope>
    <source>
        <strain evidence="9">CLA-AA-H89B</strain>
    </source>
</reference>
<feature type="transmembrane region" description="Helical" evidence="8">
    <location>
        <begin position="12"/>
        <end position="29"/>
    </location>
</feature>
<keyword evidence="4" id="KW-1003">Cell membrane</keyword>
<dbReference type="Gene3D" id="1.20.1530.20">
    <property type="match status" value="1"/>
</dbReference>
<evidence type="ECO:0000313" key="10">
    <source>
        <dbReference type="Proteomes" id="UP001546774"/>
    </source>
</evidence>
<gene>
    <name evidence="9" type="ORF">WMO37_04545</name>
</gene>
<evidence type="ECO:0000256" key="4">
    <source>
        <dbReference type="ARBA" id="ARBA00022475"/>
    </source>
</evidence>
<keyword evidence="6 8" id="KW-1133">Transmembrane helix</keyword>
<feature type="transmembrane region" description="Helical" evidence="8">
    <location>
        <begin position="65"/>
        <end position="87"/>
    </location>
</feature>
<keyword evidence="10" id="KW-1185">Reference proteome</keyword>
<comment type="caution">
    <text evidence="9">The sequence shown here is derived from an EMBL/GenBank/DDBJ whole genome shotgun (WGS) entry which is preliminary data.</text>
</comment>
<keyword evidence="7 8" id="KW-0472">Membrane</keyword>
<protein>
    <submittedName>
        <fullName evidence="9">AEC family transporter</fullName>
    </submittedName>
</protein>
<feature type="transmembrane region" description="Helical" evidence="8">
    <location>
        <begin position="281"/>
        <end position="304"/>
    </location>
</feature>
<dbReference type="PANTHER" id="PTHR36838">
    <property type="entry name" value="AUXIN EFFLUX CARRIER FAMILY PROTEIN"/>
    <property type="match status" value="1"/>
</dbReference>
<keyword evidence="5 8" id="KW-0812">Transmembrane</keyword>
<evidence type="ECO:0000256" key="1">
    <source>
        <dbReference type="ARBA" id="ARBA00004651"/>
    </source>
</evidence>
<comment type="subcellular location">
    <subcellularLocation>
        <location evidence="1">Cell membrane</location>
        <topology evidence="1">Multi-pass membrane protein</topology>
    </subcellularLocation>
</comment>
<dbReference type="PANTHER" id="PTHR36838:SF1">
    <property type="entry name" value="SLR1864 PROTEIN"/>
    <property type="match status" value="1"/>
</dbReference>
<feature type="transmembrane region" description="Helical" evidence="8">
    <location>
        <begin position="189"/>
        <end position="208"/>
    </location>
</feature>
<comment type="similarity">
    <text evidence="2">Belongs to the auxin efflux carrier (TC 2.A.69) family.</text>
</comment>
<dbReference type="InterPro" id="IPR004776">
    <property type="entry name" value="Mem_transp_PIN-like"/>
</dbReference>
<evidence type="ECO:0000256" key="2">
    <source>
        <dbReference type="ARBA" id="ARBA00010145"/>
    </source>
</evidence>
<feature type="transmembrane region" description="Helical" evidence="8">
    <location>
        <begin position="220"/>
        <end position="242"/>
    </location>
</feature>
<feature type="transmembrane region" description="Helical" evidence="8">
    <location>
        <begin position="99"/>
        <end position="118"/>
    </location>
</feature>
<keyword evidence="3" id="KW-0813">Transport</keyword>
<dbReference type="InterPro" id="IPR038770">
    <property type="entry name" value="Na+/solute_symporter_sf"/>
</dbReference>
<feature type="transmembrane region" description="Helical" evidence="8">
    <location>
        <begin position="248"/>
        <end position="269"/>
    </location>
</feature>
<dbReference type="Proteomes" id="UP001546774">
    <property type="component" value="Unassembled WGS sequence"/>
</dbReference>
<feature type="transmembrane region" description="Helical" evidence="8">
    <location>
        <begin position="124"/>
        <end position="146"/>
    </location>
</feature>